<dbReference type="PROSITE" id="PS50935">
    <property type="entry name" value="SSB"/>
    <property type="match status" value="1"/>
</dbReference>
<evidence type="ECO:0000313" key="5">
    <source>
        <dbReference type="Proteomes" id="UP001501126"/>
    </source>
</evidence>
<organism evidence="4 5">
    <name type="scientific">Wandonia haliotis</name>
    <dbReference type="NCBI Taxonomy" id="574963"/>
    <lineage>
        <taxon>Bacteria</taxon>
        <taxon>Pseudomonadati</taxon>
        <taxon>Bacteroidota</taxon>
        <taxon>Flavobacteriia</taxon>
        <taxon>Flavobacteriales</taxon>
        <taxon>Crocinitomicaceae</taxon>
        <taxon>Wandonia</taxon>
    </lineage>
</organism>
<dbReference type="PANTHER" id="PTHR10302">
    <property type="entry name" value="SINGLE-STRANDED DNA-BINDING PROTEIN"/>
    <property type="match status" value="1"/>
</dbReference>
<dbReference type="Gene3D" id="2.40.50.140">
    <property type="entry name" value="Nucleic acid-binding proteins"/>
    <property type="match status" value="1"/>
</dbReference>
<dbReference type="SUPFAM" id="SSF50249">
    <property type="entry name" value="Nucleic acid-binding proteins"/>
    <property type="match status" value="1"/>
</dbReference>
<name>A0ABN1MLX5_9FLAO</name>
<keyword evidence="5" id="KW-1185">Reference proteome</keyword>
<evidence type="ECO:0000313" key="4">
    <source>
        <dbReference type="EMBL" id="GAA0874204.1"/>
    </source>
</evidence>
<comment type="subunit">
    <text evidence="2">Homotetramer.</text>
</comment>
<proteinExistence type="inferred from homology"/>
<reference evidence="4 5" key="1">
    <citation type="journal article" date="2019" name="Int. J. Syst. Evol. Microbiol.">
        <title>The Global Catalogue of Microorganisms (GCM) 10K type strain sequencing project: providing services to taxonomists for standard genome sequencing and annotation.</title>
        <authorList>
            <consortium name="The Broad Institute Genomics Platform"/>
            <consortium name="The Broad Institute Genome Sequencing Center for Infectious Disease"/>
            <person name="Wu L."/>
            <person name="Ma J."/>
        </authorList>
    </citation>
    <scope>NUCLEOTIDE SEQUENCE [LARGE SCALE GENOMIC DNA]</scope>
    <source>
        <strain evidence="4 5">JCM 16083</strain>
    </source>
</reference>
<dbReference type="RefSeq" id="WP_343785022.1">
    <property type="nucleotide sequence ID" value="NZ_BAAAFH010000003.1"/>
</dbReference>
<dbReference type="NCBIfam" id="TIGR00621">
    <property type="entry name" value="ssb"/>
    <property type="match status" value="1"/>
</dbReference>
<dbReference type="InterPro" id="IPR012340">
    <property type="entry name" value="NA-bd_OB-fold"/>
</dbReference>
<dbReference type="InterPro" id="IPR011344">
    <property type="entry name" value="ssDNA-bd"/>
</dbReference>
<gene>
    <name evidence="4" type="primary">ssb_2</name>
    <name evidence="4" type="ORF">GCM10009118_06120</name>
</gene>
<dbReference type="GO" id="GO:0003677">
    <property type="term" value="F:DNA binding"/>
    <property type="evidence" value="ECO:0007669"/>
    <property type="project" value="UniProtKB-KW"/>
</dbReference>
<keyword evidence="1 2" id="KW-0238">DNA-binding</keyword>
<evidence type="ECO:0000256" key="2">
    <source>
        <dbReference type="HAMAP-Rule" id="MF_00984"/>
    </source>
</evidence>
<dbReference type="PANTHER" id="PTHR10302:SF0">
    <property type="entry name" value="SINGLE-STRANDED DNA-BINDING PROTEIN, MITOCHONDRIAL"/>
    <property type="match status" value="1"/>
</dbReference>
<accession>A0ABN1MLX5</accession>
<dbReference type="HAMAP" id="MF_00984">
    <property type="entry name" value="SSB"/>
    <property type="match status" value="1"/>
</dbReference>
<protein>
    <recommendedName>
        <fullName evidence="2 3">Single-stranded DNA-binding protein</fullName>
        <shortName evidence="2">SSB</shortName>
    </recommendedName>
</protein>
<comment type="caution">
    <text evidence="2">Lacks conserved residue(s) required for the propagation of feature annotation.</text>
</comment>
<evidence type="ECO:0000256" key="3">
    <source>
        <dbReference type="PIRNR" id="PIRNR002070"/>
    </source>
</evidence>
<dbReference type="CDD" id="cd04496">
    <property type="entry name" value="SSB_OBF"/>
    <property type="match status" value="1"/>
</dbReference>
<dbReference type="PIRSF" id="PIRSF002070">
    <property type="entry name" value="SSB"/>
    <property type="match status" value="1"/>
</dbReference>
<dbReference type="InterPro" id="IPR000424">
    <property type="entry name" value="Primosome_PriB/ssb"/>
</dbReference>
<dbReference type="EMBL" id="BAAAFH010000003">
    <property type="protein sequence ID" value="GAA0874204.1"/>
    <property type="molecule type" value="Genomic_DNA"/>
</dbReference>
<dbReference type="Pfam" id="PF00436">
    <property type="entry name" value="SSB"/>
    <property type="match status" value="1"/>
</dbReference>
<sequence length="117" mass="13192">MNTPVNHVHLIGSLTKDPAVITTPSGKKMARFALTTREYRKGLEGKVETENQWHKIVAWGKWAIVLEEFAHKGARIAIEGKLRSRFFRGKDGKSHYSTEIEVKDLILLNHGELAKSA</sequence>
<evidence type="ECO:0000256" key="1">
    <source>
        <dbReference type="ARBA" id="ARBA00023125"/>
    </source>
</evidence>
<comment type="caution">
    <text evidence="4">The sequence shown here is derived from an EMBL/GenBank/DDBJ whole genome shotgun (WGS) entry which is preliminary data.</text>
</comment>
<dbReference type="Proteomes" id="UP001501126">
    <property type="component" value="Unassembled WGS sequence"/>
</dbReference>